<dbReference type="AlphaFoldDB" id="A0A0E9XIR1"/>
<accession>A0A0E9XIR1</accession>
<proteinExistence type="predicted"/>
<reference evidence="1" key="1">
    <citation type="submission" date="2014-11" db="EMBL/GenBank/DDBJ databases">
        <authorList>
            <person name="Amaro Gonzalez C."/>
        </authorList>
    </citation>
    <scope>NUCLEOTIDE SEQUENCE</scope>
</reference>
<organism evidence="1">
    <name type="scientific">Anguilla anguilla</name>
    <name type="common">European freshwater eel</name>
    <name type="synonym">Muraena anguilla</name>
    <dbReference type="NCBI Taxonomy" id="7936"/>
    <lineage>
        <taxon>Eukaryota</taxon>
        <taxon>Metazoa</taxon>
        <taxon>Chordata</taxon>
        <taxon>Craniata</taxon>
        <taxon>Vertebrata</taxon>
        <taxon>Euteleostomi</taxon>
        <taxon>Actinopterygii</taxon>
        <taxon>Neopterygii</taxon>
        <taxon>Teleostei</taxon>
        <taxon>Anguilliformes</taxon>
        <taxon>Anguillidae</taxon>
        <taxon>Anguilla</taxon>
    </lineage>
</organism>
<evidence type="ECO:0000313" key="1">
    <source>
        <dbReference type="EMBL" id="JAI02618.1"/>
    </source>
</evidence>
<sequence length="20" mass="2536">MQFIINLSNSPLLWKWRLYL</sequence>
<dbReference type="EMBL" id="GBXM01005960">
    <property type="protein sequence ID" value="JAI02618.1"/>
    <property type="molecule type" value="Transcribed_RNA"/>
</dbReference>
<reference evidence="1" key="2">
    <citation type="journal article" date="2015" name="Fish Shellfish Immunol.">
        <title>Early steps in the European eel (Anguilla anguilla)-Vibrio vulnificus interaction in the gills: Role of the RtxA13 toxin.</title>
        <authorList>
            <person name="Callol A."/>
            <person name="Pajuelo D."/>
            <person name="Ebbesson L."/>
            <person name="Teles M."/>
            <person name="MacKenzie S."/>
            <person name="Amaro C."/>
        </authorList>
    </citation>
    <scope>NUCLEOTIDE SEQUENCE</scope>
</reference>
<name>A0A0E9XIR1_ANGAN</name>
<protein>
    <submittedName>
        <fullName evidence="1">Uncharacterized protein</fullName>
    </submittedName>
</protein>